<proteinExistence type="predicted"/>
<keyword evidence="4" id="KW-1185">Reference proteome</keyword>
<comment type="caution">
    <text evidence="3">The sequence shown here is derived from an EMBL/GenBank/DDBJ whole genome shotgun (WGS) entry which is preliminary data.</text>
</comment>
<accession>A0ABV7ZNB5</accession>
<feature type="transmembrane region" description="Helical" evidence="2">
    <location>
        <begin position="126"/>
        <end position="149"/>
    </location>
</feature>
<feature type="transmembrane region" description="Helical" evidence="2">
    <location>
        <begin position="161"/>
        <end position="181"/>
    </location>
</feature>
<evidence type="ECO:0000256" key="1">
    <source>
        <dbReference type="SAM" id="MobiDB-lite"/>
    </source>
</evidence>
<keyword evidence="2" id="KW-1133">Transmembrane helix</keyword>
<evidence type="ECO:0000313" key="3">
    <source>
        <dbReference type="EMBL" id="MFC3850034.1"/>
    </source>
</evidence>
<evidence type="ECO:0008006" key="5">
    <source>
        <dbReference type="Google" id="ProtNLM"/>
    </source>
</evidence>
<dbReference type="EMBL" id="JBHRZN010000002">
    <property type="protein sequence ID" value="MFC3850034.1"/>
    <property type="molecule type" value="Genomic_DNA"/>
</dbReference>
<dbReference type="Proteomes" id="UP001595751">
    <property type="component" value="Unassembled WGS sequence"/>
</dbReference>
<gene>
    <name evidence="3" type="ORF">ACFORJ_07625</name>
</gene>
<feature type="region of interest" description="Disordered" evidence="1">
    <location>
        <begin position="1"/>
        <end position="21"/>
    </location>
</feature>
<keyword evidence="2" id="KW-0472">Membrane</keyword>
<evidence type="ECO:0000256" key="2">
    <source>
        <dbReference type="SAM" id="Phobius"/>
    </source>
</evidence>
<protein>
    <recommendedName>
        <fullName evidence="5">Integral membrane protein</fullName>
    </recommendedName>
</protein>
<reference evidence="4" key="1">
    <citation type="journal article" date="2019" name="Int. J. Syst. Evol. Microbiol.">
        <title>The Global Catalogue of Microorganisms (GCM) 10K type strain sequencing project: providing services to taxonomists for standard genome sequencing and annotation.</title>
        <authorList>
            <consortium name="The Broad Institute Genomics Platform"/>
            <consortium name="The Broad Institute Genome Sequencing Center for Infectious Disease"/>
            <person name="Wu L."/>
            <person name="Ma J."/>
        </authorList>
    </citation>
    <scope>NUCLEOTIDE SEQUENCE [LARGE SCALE GENOMIC DNA]</scope>
    <source>
        <strain evidence="4">CCUG 53252</strain>
    </source>
</reference>
<evidence type="ECO:0000313" key="4">
    <source>
        <dbReference type="Proteomes" id="UP001595751"/>
    </source>
</evidence>
<feature type="transmembrane region" description="Helical" evidence="2">
    <location>
        <begin position="98"/>
        <end position="114"/>
    </location>
</feature>
<dbReference type="RefSeq" id="WP_290289410.1">
    <property type="nucleotide sequence ID" value="NZ_CP047211.1"/>
</dbReference>
<name>A0ABV7ZNB5_9CORY</name>
<keyword evidence="2" id="KW-0812">Transmembrane</keyword>
<organism evidence="3 4">
    <name type="scientific">Corynebacterium hansenii</name>
    <dbReference type="NCBI Taxonomy" id="394964"/>
    <lineage>
        <taxon>Bacteria</taxon>
        <taxon>Bacillati</taxon>
        <taxon>Actinomycetota</taxon>
        <taxon>Actinomycetes</taxon>
        <taxon>Mycobacteriales</taxon>
        <taxon>Corynebacteriaceae</taxon>
        <taxon>Corynebacterium</taxon>
    </lineage>
</organism>
<sequence>MQTSPTTDETRNDAPNGKAVTADHSQAAAGTVGAAGAAGAVGAAGATGRGTVLIGGRTFRVLVAVGAALATFLIIGLPTDIIPNPVFGRDVPVRPWELPVLAVTAVLTGLYFGLQRPGSEKSAPAIGGAGLAMFAVACPVCNKVVLLALGTSGALGFWQPLQPFLAAISLAALLGAVVWAWRRNPCADGECAVG</sequence>
<feature type="transmembrane region" description="Helical" evidence="2">
    <location>
        <begin position="59"/>
        <end position="78"/>
    </location>
</feature>